<gene>
    <name evidence="2" type="ORF">UFOVP1119_28</name>
    <name evidence="3" type="ORF">UFOVP1238_2</name>
</gene>
<proteinExistence type="predicted"/>
<organism evidence="2">
    <name type="scientific">uncultured Caudovirales phage</name>
    <dbReference type="NCBI Taxonomy" id="2100421"/>
    <lineage>
        <taxon>Viruses</taxon>
        <taxon>Duplodnaviria</taxon>
        <taxon>Heunggongvirae</taxon>
        <taxon>Uroviricota</taxon>
        <taxon>Caudoviricetes</taxon>
        <taxon>Peduoviridae</taxon>
        <taxon>Maltschvirus</taxon>
        <taxon>Maltschvirus maltsch</taxon>
    </lineage>
</organism>
<accession>A0A6J5QLR6</accession>
<reference evidence="2" key="1">
    <citation type="submission" date="2020-05" db="EMBL/GenBank/DDBJ databases">
        <authorList>
            <person name="Chiriac C."/>
            <person name="Salcher M."/>
            <person name="Ghai R."/>
            <person name="Kavagutti S V."/>
        </authorList>
    </citation>
    <scope>NUCLEOTIDE SEQUENCE</scope>
</reference>
<sequence>MAEKKLTDAEKFKQLKQQAEDAGMKVSEKDRKIVVTREKKKKNG</sequence>
<dbReference type="EMBL" id="LR797076">
    <property type="protein sequence ID" value="CAB4185303.1"/>
    <property type="molecule type" value="Genomic_DNA"/>
</dbReference>
<protein>
    <submittedName>
        <fullName evidence="2">Uncharacterized protein</fullName>
    </submittedName>
</protein>
<dbReference type="EMBL" id="LR797198">
    <property type="protein sequence ID" value="CAB4193009.1"/>
    <property type="molecule type" value="Genomic_DNA"/>
</dbReference>
<evidence type="ECO:0000256" key="1">
    <source>
        <dbReference type="SAM" id="MobiDB-lite"/>
    </source>
</evidence>
<evidence type="ECO:0000313" key="2">
    <source>
        <dbReference type="EMBL" id="CAB4185303.1"/>
    </source>
</evidence>
<evidence type="ECO:0000313" key="3">
    <source>
        <dbReference type="EMBL" id="CAB4193009.1"/>
    </source>
</evidence>
<feature type="region of interest" description="Disordered" evidence="1">
    <location>
        <begin position="1"/>
        <end position="27"/>
    </location>
</feature>
<name>A0A6J5QLR6_9CAUD</name>